<proteinExistence type="predicted"/>
<dbReference type="EMBL" id="WJBH02000009">
    <property type="protein sequence ID" value="KAI9552681.1"/>
    <property type="molecule type" value="Genomic_DNA"/>
</dbReference>
<dbReference type="AlphaFoldDB" id="A0AAD5KHW5"/>
<name>A0AAD5KHW5_9CRUS</name>
<organism evidence="2 3">
    <name type="scientific">Daphnia sinensis</name>
    <dbReference type="NCBI Taxonomy" id="1820382"/>
    <lineage>
        <taxon>Eukaryota</taxon>
        <taxon>Metazoa</taxon>
        <taxon>Ecdysozoa</taxon>
        <taxon>Arthropoda</taxon>
        <taxon>Crustacea</taxon>
        <taxon>Branchiopoda</taxon>
        <taxon>Diplostraca</taxon>
        <taxon>Cladocera</taxon>
        <taxon>Anomopoda</taxon>
        <taxon>Daphniidae</taxon>
        <taxon>Daphnia</taxon>
        <taxon>Daphnia similis group</taxon>
    </lineage>
</organism>
<evidence type="ECO:0000313" key="2">
    <source>
        <dbReference type="EMBL" id="KAI9552681.1"/>
    </source>
</evidence>
<evidence type="ECO:0000256" key="1">
    <source>
        <dbReference type="SAM" id="MobiDB-lite"/>
    </source>
</evidence>
<evidence type="ECO:0000313" key="3">
    <source>
        <dbReference type="Proteomes" id="UP000820818"/>
    </source>
</evidence>
<keyword evidence="3" id="KW-1185">Reference proteome</keyword>
<reference evidence="2 3" key="1">
    <citation type="submission" date="2022-05" db="EMBL/GenBank/DDBJ databases">
        <title>A multi-omics perspective on studying reproductive biology in Daphnia sinensis.</title>
        <authorList>
            <person name="Jia J."/>
        </authorList>
    </citation>
    <scope>NUCLEOTIDE SEQUENCE [LARGE SCALE GENOMIC DNA]</scope>
    <source>
        <strain evidence="2 3">WSL</strain>
    </source>
</reference>
<protein>
    <submittedName>
        <fullName evidence="2">Uncharacterized protein</fullName>
    </submittedName>
</protein>
<accession>A0AAD5KHW5</accession>
<gene>
    <name evidence="2" type="ORF">GHT06_020558</name>
</gene>
<dbReference type="Proteomes" id="UP000820818">
    <property type="component" value="Linkage Group LG9"/>
</dbReference>
<comment type="caution">
    <text evidence="2">The sequence shown here is derived from an EMBL/GenBank/DDBJ whole genome shotgun (WGS) entry which is preliminary data.</text>
</comment>
<feature type="region of interest" description="Disordered" evidence="1">
    <location>
        <begin position="41"/>
        <end position="62"/>
    </location>
</feature>
<sequence length="140" mass="16154">MNGVYPRFKSLLKDPANFSSRKLPSFLVRLLHPLFCKQPTRTQSYKKSHQSEGSVEDSAKKLNRNKQISQRILATGLLDKEIRLRDVVTRQASFTIIPQLRREDDASMRYSTHVAMSKTCKSLQQNGRIPVVFPDCQYQI</sequence>